<dbReference type="OrthoDB" id="9783412at2"/>
<feature type="domain" description="AAA" evidence="1">
    <location>
        <begin position="17"/>
        <end position="134"/>
    </location>
</feature>
<dbReference type="PANTHER" id="PTHR43566:SF2">
    <property type="entry name" value="DUF4143 DOMAIN-CONTAINING PROTEIN"/>
    <property type="match status" value="1"/>
</dbReference>
<dbReference type="EMBL" id="MWQY01000004">
    <property type="protein sequence ID" value="ORC36970.1"/>
    <property type="molecule type" value="Genomic_DNA"/>
</dbReference>
<sequence>MRYIERQVPEENAEGSYFLFGPRGTGKSLWLKHRYPQAVFIDLLMPDTRRQLEARPERLREIVEAAGKNRIFIIDEVQKVPEILSLVHLLLEENKQRQFILTGSSSRKLKREGVDLLAGRATLRSFHPFLLSELGAEYDAEKALQTGLIPLVVDSPHPGEVLRSYIDLYLKEEIQQEGLVRNLGAFARVLETLSFSHASVLNQSEVAREAEVERKTVSGYIEIVEQMMLSCRLPVFSKRAKRQLIKHEKFYFFDAGVFRELRPKGPLDRTAEIDGLALEGLVMQHLYAWADYSRRDCRIYYWRTKSGTEVDFVLYGQDTFAAMEVKNSRQVHSKDLKSLKAFTEDYPEAQPLLLYRGKENLKIDGIVCIPWNSFLENLRVGSPLFQV</sequence>
<accession>A0A1Y1S104</accession>
<dbReference type="SUPFAM" id="SSF52540">
    <property type="entry name" value="P-loop containing nucleoside triphosphate hydrolases"/>
    <property type="match status" value="1"/>
</dbReference>
<evidence type="ECO:0000259" key="1">
    <source>
        <dbReference type="Pfam" id="PF13173"/>
    </source>
</evidence>
<dbReference type="AlphaFoldDB" id="A0A1Y1S104"/>
<feature type="domain" description="DUF4143" evidence="2">
    <location>
        <begin position="172"/>
        <end position="327"/>
    </location>
</feature>
<dbReference type="RefSeq" id="WP_083048854.1">
    <property type="nucleotide sequence ID" value="NZ_MWQY01000004.1"/>
</dbReference>
<dbReference type="InterPro" id="IPR027417">
    <property type="entry name" value="P-loop_NTPase"/>
</dbReference>
<dbReference type="PANTHER" id="PTHR43566">
    <property type="entry name" value="CONSERVED PROTEIN"/>
    <property type="match status" value="1"/>
</dbReference>
<evidence type="ECO:0000313" key="3">
    <source>
        <dbReference type="EMBL" id="ORC36970.1"/>
    </source>
</evidence>
<dbReference type="STRING" id="1963862.B4O97_04920"/>
<name>A0A1Y1S104_9SPIO</name>
<evidence type="ECO:0000259" key="2">
    <source>
        <dbReference type="Pfam" id="PF13635"/>
    </source>
</evidence>
<dbReference type="Pfam" id="PF13173">
    <property type="entry name" value="AAA_14"/>
    <property type="match status" value="1"/>
</dbReference>
<keyword evidence="4" id="KW-1185">Reference proteome</keyword>
<dbReference type="InterPro" id="IPR041682">
    <property type="entry name" value="AAA_14"/>
</dbReference>
<comment type="caution">
    <text evidence="3">The sequence shown here is derived from an EMBL/GenBank/DDBJ whole genome shotgun (WGS) entry which is preliminary data.</text>
</comment>
<evidence type="ECO:0000313" key="4">
    <source>
        <dbReference type="Proteomes" id="UP000192343"/>
    </source>
</evidence>
<dbReference type="Proteomes" id="UP000192343">
    <property type="component" value="Unassembled WGS sequence"/>
</dbReference>
<organism evidence="3 4">
    <name type="scientific">Marispirochaeta aestuarii</name>
    <dbReference type="NCBI Taxonomy" id="1963862"/>
    <lineage>
        <taxon>Bacteria</taxon>
        <taxon>Pseudomonadati</taxon>
        <taxon>Spirochaetota</taxon>
        <taxon>Spirochaetia</taxon>
        <taxon>Spirochaetales</taxon>
        <taxon>Spirochaetaceae</taxon>
        <taxon>Marispirochaeta</taxon>
    </lineage>
</organism>
<dbReference type="Gene3D" id="3.40.50.300">
    <property type="entry name" value="P-loop containing nucleotide triphosphate hydrolases"/>
    <property type="match status" value="1"/>
</dbReference>
<dbReference type="Pfam" id="PF13635">
    <property type="entry name" value="DUF4143"/>
    <property type="match status" value="1"/>
</dbReference>
<dbReference type="InterPro" id="IPR025420">
    <property type="entry name" value="DUF4143"/>
</dbReference>
<protein>
    <submittedName>
        <fullName evidence="3">ATPase</fullName>
    </submittedName>
</protein>
<reference evidence="3 4" key="1">
    <citation type="submission" date="2017-03" db="EMBL/GenBank/DDBJ databases">
        <title>Draft Genome sequence of Marispirochaeta sp. strain JC444.</title>
        <authorList>
            <person name="Shivani Y."/>
            <person name="Subhash Y."/>
            <person name="Sasikala C."/>
            <person name="Ramana C."/>
        </authorList>
    </citation>
    <scope>NUCLEOTIDE SEQUENCE [LARGE SCALE GENOMIC DNA]</scope>
    <source>
        <strain evidence="3 4">JC444</strain>
    </source>
</reference>
<proteinExistence type="predicted"/>
<gene>
    <name evidence="3" type="ORF">B4O97_04920</name>
</gene>